<keyword evidence="3" id="KW-0695">RNA-directed DNA polymerase</keyword>
<dbReference type="PANTHER" id="PTHR48475">
    <property type="entry name" value="RIBONUCLEASE H"/>
    <property type="match status" value="1"/>
</dbReference>
<keyword evidence="2" id="KW-0548">Nucleotidyltransferase</keyword>
<feature type="domain" description="RNase H type-1" evidence="4">
    <location>
        <begin position="178"/>
        <end position="286"/>
    </location>
</feature>
<dbReference type="InterPro" id="IPR036397">
    <property type="entry name" value="RNaseH_sf"/>
</dbReference>
<dbReference type="Proteomes" id="UP000824469">
    <property type="component" value="Unassembled WGS sequence"/>
</dbReference>
<reference evidence="5 6" key="1">
    <citation type="journal article" date="2021" name="Nat. Plants">
        <title>The Taxus genome provides insights into paclitaxel biosynthesis.</title>
        <authorList>
            <person name="Xiong X."/>
            <person name="Gou J."/>
            <person name="Liao Q."/>
            <person name="Li Y."/>
            <person name="Zhou Q."/>
            <person name="Bi G."/>
            <person name="Li C."/>
            <person name="Du R."/>
            <person name="Wang X."/>
            <person name="Sun T."/>
            <person name="Guo L."/>
            <person name="Liang H."/>
            <person name="Lu P."/>
            <person name="Wu Y."/>
            <person name="Zhang Z."/>
            <person name="Ro D.K."/>
            <person name="Shang Y."/>
            <person name="Huang S."/>
            <person name="Yan J."/>
        </authorList>
    </citation>
    <scope>NUCLEOTIDE SEQUENCE [LARGE SCALE GENOMIC DNA]</scope>
    <source>
        <strain evidence="5">Ta-2019</strain>
    </source>
</reference>
<name>A0AA38G3I7_TAXCH</name>
<dbReference type="AlphaFoldDB" id="A0AA38G3I7"/>
<dbReference type="GO" id="GO:0003676">
    <property type="term" value="F:nucleic acid binding"/>
    <property type="evidence" value="ECO:0007669"/>
    <property type="project" value="InterPro"/>
</dbReference>
<dbReference type="Pfam" id="PF13456">
    <property type="entry name" value="RVT_3"/>
    <property type="match status" value="1"/>
</dbReference>
<organism evidence="5 6">
    <name type="scientific">Taxus chinensis</name>
    <name type="common">Chinese yew</name>
    <name type="synonym">Taxus wallichiana var. chinensis</name>
    <dbReference type="NCBI Taxonomy" id="29808"/>
    <lineage>
        <taxon>Eukaryota</taxon>
        <taxon>Viridiplantae</taxon>
        <taxon>Streptophyta</taxon>
        <taxon>Embryophyta</taxon>
        <taxon>Tracheophyta</taxon>
        <taxon>Spermatophyta</taxon>
        <taxon>Pinopsida</taxon>
        <taxon>Pinidae</taxon>
        <taxon>Conifers II</taxon>
        <taxon>Cupressales</taxon>
        <taxon>Taxaceae</taxon>
        <taxon>Taxus</taxon>
    </lineage>
</organism>
<evidence type="ECO:0000259" key="4">
    <source>
        <dbReference type="Pfam" id="PF13456"/>
    </source>
</evidence>
<feature type="non-terminal residue" evidence="5">
    <location>
        <position position="362"/>
    </location>
</feature>
<dbReference type="Gene3D" id="3.30.420.10">
    <property type="entry name" value="Ribonuclease H-like superfamily/Ribonuclease H"/>
    <property type="match status" value="1"/>
</dbReference>
<dbReference type="InterPro" id="IPR012337">
    <property type="entry name" value="RNaseH-like_sf"/>
</dbReference>
<evidence type="ECO:0000256" key="2">
    <source>
        <dbReference type="ARBA" id="ARBA00022695"/>
    </source>
</evidence>
<comment type="caution">
    <text evidence="5">The sequence shown here is derived from an EMBL/GenBank/DDBJ whole genome shotgun (WGS) entry which is preliminary data.</text>
</comment>
<dbReference type="EMBL" id="JAHRHJ020000005">
    <property type="protein sequence ID" value="KAH9315761.1"/>
    <property type="molecule type" value="Genomic_DNA"/>
</dbReference>
<dbReference type="InterPro" id="IPR001969">
    <property type="entry name" value="Aspartic_peptidase_AS"/>
</dbReference>
<dbReference type="GO" id="GO:0003964">
    <property type="term" value="F:RNA-directed DNA polymerase activity"/>
    <property type="evidence" value="ECO:0007669"/>
    <property type="project" value="UniProtKB-KW"/>
</dbReference>
<accession>A0AA38G3I7</accession>
<evidence type="ECO:0000313" key="6">
    <source>
        <dbReference type="Proteomes" id="UP000824469"/>
    </source>
</evidence>
<dbReference type="GO" id="GO:0006508">
    <property type="term" value="P:proteolysis"/>
    <property type="evidence" value="ECO:0007669"/>
    <property type="project" value="InterPro"/>
</dbReference>
<dbReference type="GO" id="GO:0004523">
    <property type="term" value="F:RNA-DNA hybrid ribonuclease activity"/>
    <property type="evidence" value="ECO:0007669"/>
    <property type="project" value="InterPro"/>
</dbReference>
<evidence type="ECO:0000256" key="1">
    <source>
        <dbReference type="ARBA" id="ARBA00022679"/>
    </source>
</evidence>
<dbReference type="PANTHER" id="PTHR48475:SF1">
    <property type="entry name" value="RNASE H TYPE-1 DOMAIN-CONTAINING PROTEIN"/>
    <property type="match status" value="1"/>
</dbReference>
<dbReference type="InterPro" id="IPR002156">
    <property type="entry name" value="RNaseH_domain"/>
</dbReference>
<dbReference type="GO" id="GO:0004190">
    <property type="term" value="F:aspartic-type endopeptidase activity"/>
    <property type="evidence" value="ECO:0007669"/>
    <property type="project" value="InterPro"/>
</dbReference>
<feature type="non-terminal residue" evidence="5">
    <location>
        <position position="1"/>
    </location>
</feature>
<dbReference type="PROSITE" id="PS00141">
    <property type="entry name" value="ASP_PROTEASE"/>
    <property type="match status" value="1"/>
</dbReference>
<dbReference type="Gene3D" id="2.40.70.10">
    <property type="entry name" value="Acid Proteases"/>
    <property type="match status" value="1"/>
</dbReference>
<protein>
    <recommendedName>
        <fullName evidence="4">RNase H type-1 domain-containing protein</fullName>
    </recommendedName>
</protein>
<keyword evidence="6" id="KW-1185">Reference proteome</keyword>
<dbReference type="InterPro" id="IPR021109">
    <property type="entry name" value="Peptidase_aspartic_dom_sf"/>
</dbReference>
<dbReference type="CDD" id="cd09279">
    <property type="entry name" value="RNase_HI_like"/>
    <property type="match status" value="1"/>
</dbReference>
<evidence type="ECO:0000256" key="3">
    <source>
        <dbReference type="ARBA" id="ARBA00022918"/>
    </source>
</evidence>
<dbReference type="SUPFAM" id="SSF53098">
    <property type="entry name" value="Ribonuclease H-like"/>
    <property type="match status" value="1"/>
</dbReference>
<proteinExistence type="predicted"/>
<sequence length="362" mass="40917">LSNCILDSGASDNVVPAKVADALGLTLTKTIKRCYSMERQVPLIKQIKDAQVVLATFLDKRLKMTILVVDIPVSYRMLLSRNFYKELGGEVKMDWSCARIPIKGINHKLEPEKKSRYTVTKSEDPRSQILFQESDRGVYFLETGKDIPEPELQPNPEPAKEEEKVWTLEFKGTCSFGSGAGALLISPDHEIFPYSHKLMFENTNHTAEYEALLLGMEQARKKGVKLLKAQGDAELLVKQVRGQNQVKRDNSKHYRDRILSATFDFAAFSIDFIPTNQNSKADSLAVTAALLNPNRPPSILRQGNYKVEMVYSPKVPNNVEQWQTFNEDKQTSAFLEQGNFDKLYVERSKSPPRQTVTGKTDP</sequence>
<gene>
    <name evidence="5" type="ORF">KI387_024388</name>
</gene>
<keyword evidence="1" id="KW-0808">Transferase</keyword>
<evidence type="ECO:0000313" key="5">
    <source>
        <dbReference type="EMBL" id="KAH9315761.1"/>
    </source>
</evidence>